<keyword evidence="2" id="KW-1185">Reference proteome</keyword>
<proteinExistence type="predicted"/>
<gene>
    <name evidence="1" type="ORF">L1987_48495</name>
</gene>
<accession>A0ACB9FT10</accession>
<sequence length="109" mass="12939">MMEICVQGKALLQIPLEEEFIVKVKDVVGHILSWPRHLVIRCSDWENVVAKPMRKKWLRELDEENEKDNGKEKNQPRELEKENAKENGKENAKKDDERMENKKEKGKEK</sequence>
<comment type="caution">
    <text evidence="1">The sequence shown here is derived from an EMBL/GenBank/DDBJ whole genome shotgun (WGS) entry which is preliminary data.</text>
</comment>
<organism evidence="1 2">
    <name type="scientific">Smallanthus sonchifolius</name>
    <dbReference type="NCBI Taxonomy" id="185202"/>
    <lineage>
        <taxon>Eukaryota</taxon>
        <taxon>Viridiplantae</taxon>
        <taxon>Streptophyta</taxon>
        <taxon>Embryophyta</taxon>
        <taxon>Tracheophyta</taxon>
        <taxon>Spermatophyta</taxon>
        <taxon>Magnoliopsida</taxon>
        <taxon>eudicotyledons</taxon>
        <taxon>Gunneridae</taxon>
        <taxon>Pentapetalae</taxon>
        <taxon>asterids</taxon>
        <taxon>campanulids</taxon>
        <taxon>Asterales</taxon>
        <taxon>Asteraceae</taxon>
        <taxon>Asteroideae</taxon>
        <taxon>Heliantheae alliance</taxon>
        <taxon>Millerieae</taxon>
        <taxon>Smallanthus</taxon>
    </lineage>
</organism>
<protein>
    <submittedName>
        <fullName evidence="1">Uncharacterized protein</fullName>
    </submittedName>
</protein>
<dbReference type="Proteomes" id="UP001056120">
    <property type="component" value="Linkage Group LG16"/>
</dbReference>
<evidence type="ECO:0000313" key="1">
    <source>
        <dbReference type="EMBL" id="KAI3773956.1"/>
    </source>
</evidence>
<name>A0ACB9FT10_9ASTR</name>
<reference evidence="1 2" key="2">
    <citation type="journal article" date="2022" name="Mol. Ecol. Resour.">
        <title>The genomes of chicory, endive, great burdock and yacon provide insights into Asteraceae paleo-polyploidization history and plant inulin production.</title>
        <authorList>
            <person name="Fan W."/>
            <person name="Wang S."/>
            <person name="Wang H."/>
            <person name="Wang A."/>
            <person name="Jiang F."/>
            <person name="Liu H."/>
            <person name="Zhao H."/>
            <person name="Xu D."/>
            <person name="Zhang Y."/>
        </authorList>
    </citation>
    <scope>NUCLEOTIDE SEQUENCE [LARGE SCALE GENOMIC DNA]</scope>
    <source>
        <strain evidence="2">cv. Yunnan</strain>
        <tissue evidence="1">Leaves</tissue>
    </source>
</reference>
<reference evidence="2" key="1">
    <citation type="journal article" date="2022" name="Mol. Ecol. Resour.">
        <title>The genomes of chicory, endive, great burdock and yacon provide insights into Asteraceae palaeo-polyploidization history and plant inulin production.</title>
        <authorList>
            <person name="Fan W."/>
            <person name="Wang S."/>
            <person name="Wang H."/>
            <person name="Wang A."/>
            <person name="Jiang F."/>
            <person name="Liu H."/>
            <person name="Zhao H."/>
            <person name="Xu D."/>
            <person name="Zhang Y."/>
        </authorList>
    </citation>
    <scope>NUCLEOTIDE SEQUENCE [LARGE SCALE GENOMIC DNA]</scope>
    <source>
        <strain evidence="2">cv. Yunnan</strain>
    </source>
</reference>
<evidence type="ECO:0000313" key="2">
    <source>
        <dbReference type="Proteomes" id="UP001056120"/>
    </source>
</evidence>
<dbReference type="EMBL" id="CM042033">
    <property type="protein sequence ID" value="KAI3773956.1"/>
    <property type="molecule type" value="Genomic_DNA"/>
</dbReference>